<evidence type="ECO:0000259" key="15">
    <source>
        <dbReference type="PROSITE" id="PS50110"/>
    </source>
</evidence>
<dbReference type="PROSITE" id="PS50109">
    <property type="entry name" value="HIS_KIN"/>
    <property type="match status" value="1"/>
</dbReference>
<dbReference type="Gene3D" id="3.40.50.2300">
    <property type="match status" value="1"/>
</dbReference>
<dbReference type="GO" id="GO:0006355">
    <property type="term" value="P:regulation of DNA-templated transcription"/>
    <property type="evidence" value="ECO:0007669"/>
    <property type="project" value="InterPro"/>
</dbReference>
<feature type="modified residue" description="4-aspartylphosphate" evidence="13">
    <location>
        <position position="565"/>
    </location>
</feature>
<dbReference type="RefSeq" id="WP_036649002.1">
    <property type="nucleotide sequence ID" value="NZ_BAVZ01000007.1"/>
</dbReference>
<evidence type="ECO:0000256" key="12">
    <source>
        <dbReference type="ARBA" id="ARBA00074306"/>
    </source>
</evidence>
<dbReference type="Pfam" id="PF00989">
    <property type="entry name" value="PAS"/>
    <property type="match status" value="1"/>
</dbReference>
<dbReference type="Proteomes" id="UP000019364">
    <property type="component" value="Unassembled WGS sequence"/>
</dbReference>
<feature type="domain" description="PAC" evidence="17">
    <location>
        <begin position="84"/>
        <end position="136"/>
    </location>
</feature>
<evidence type="ECO:0000313" key="18">
    <source>
        <dbReference type="EMBL" id="GAF08509.1"/>
    </source>
</evidence>
<dbReference type="InterPro" id="IPR003661">
    <property type="entry name" value="HisK_dim/P_dom"/>
</dbReference>
<evidence type="ECO:0000256" key="7">
    <source>
        <dbReference type="ARBA" id="ARBA00022777"/>
    </source>
</evidence>
<feature type="domain" description="Response regulatory" evidence="15">
    <location>
        <begin position="516"/>
        <end position="633"/>
    </location>
</feature>
<evidence type="ECO:0000256" key="1">
    <source>
        <dbReference type="ARBA" id="ARBA00000085"/>
    </source>
</evidence>
<dbReference type="InterPro" id="IPR001610">
    <property type="entry name" value="PAC"/>
</dbReference>
<evidence type="ECO:0000256" key="6">
    <source>
        <dbReference type="ARBA" id="ARBA00022741"/>
    </source>
</evidence>
<keyword evidence="9" id="KW-0902">Two-component regulatory system</keyword>
<accession>W7Z278</accession>
<dbReference type="Gene3D" id="3.30.565.10">
    <property type="entry name" value="Histidine kinase-like ATPase, C-terminal domain"/>
    <property type="match status" value="1"/>
</dbReference>
<dbReference type="GO" id="GO:0000155">
    <property type="term" value="F:phosphorelay sensor kinase activity"/>
    <property type="evidence" value="ECO:0007669"/>
    <property type="project" value="InterPro"/>
</dbReference>
<keyword evidence="7" id="KW-0418">Kinase</keyword>
<dbReference type="CDD" id="cd16922">
    <property type="entry name" value="HATPase_EvgS-ArcB-TorS-like"/>
    <property type="match status" value="1"/>
</dbReference>
<proteinExistence type="inferred from homology"/>
<evidence type="ECO:0000256" key="4">
    <source>
        <dbReference type="ARBA" id="ARBA00022553"/>
    </source>
</evidence>
<dbReference type="InterPro" id="IPR004358">
    <property type="entry name" value="Sig_transdc_His_kin-like_C"/>
</dbReference>
<dbReference type="InterPro" id="IPR036097">
    <property type="entry name" value="HisK_dim/P_sf"/>
</dbReference>
<dbReference type="FunFam" id="3.30.565.10:FF:000010">
    <property type="entry name" value="Sensor histidine kinase RcsC"/>
    <property type="match status" value="1"/>
</dbReference>
<dbReference type="EMBL" id="BAVZ01000007">
    <property type="protein sequence ID" value="GAF08509.1"/>
    <property type="molecule type" value="Genomic_DNA"/>
</dbReference>
<reference evidence="18 19" key="1">
    <citation type="journal article" date="2014" name="Genome Announc.">
        <title>Draft Genome Sequence of Paenibacillus pini JCM 16418T, Isolated from the Rhizosphere of Pine Tree.</title>
        <authorList>
            <person name="Yuki M."/>
            <person name="Oshima K."/>
            <person name="Suda W."/>
            <person name="Oshida Y."/>
            <person name="Kitamura K."/>
            <person name="Iida Y."/>
            <person name="Hattori M."/>
            <person name="Ohkuma M."/>
        </authorList>
    </citation>
    <scope>NUCLEOTIDE SEQUENCE [LARGE SCALE GENOMIC DNA]</scope>
    <source>
        <strain evidence="18 19">JCM 16418</strain>
    </source>
</reference>
<dbReference type="InterPro" id="IPR013767">
    <property type="entry name" value="PAS_fold"/>
</dbReference>
<gene>
    <name evidence="18" type="ORF">JCM16418_2590</name>
</gene>
<feature type="domain" description="PAS" evidence="16">
    <location>
        <begin position="8"/>
        <end position="78"/>
    </location>
</feature>
<dbReference type="SMART" id="SM00388">
    <property type="entry name" value="HisKA"/>
    <property type="match status" value="1"/>
</dbReference>
<dbReference type="CDD" id="cd00130">
    <property type="entry name" value="PAS"/>
    <property type="match status" value="2"/>
</dbReference>
<name>W7Z278_9BACL</name>
<dbReference type="Pfam" id="PF13426">
    <property type="entry name" value="PAS_9"/>
    <property type="match status" value="1"/>
</dbReference>
<dbReference type="PROSITE" id="PS50113">
    <property type="entry name" value="PAC"/>
    <property type="match status" value="1"/>
</dbReference>
<dbReference type="SMART" id="SM00091">
    <property type="entry name" value="PAS"/>
    <property type="match status" value="2"/>
</dbReference>
<comment type="subunit">
    <text evidence="10">At low DSF concentrations, interacts with RpfF.</text>
</comment>
<dbReference type="InterPro" id="IPR000700">
    <property type="entry name" value="PAS-assoc_C"/>
</dbReference>
<evidence type="ECO:0000256" key="2">
    <source>
        <dbReference type="ARBA" id="ARBA00006402"/>
    </source>
</evidence>
<keyword evidence="4 13" id="KW-0597">Phosphoprotein</keyword>
<sequence length="645" mass="71960">MGNFQADPYALYEHVYRISPFGIALISFDGEWLQVNPAMCSILGYTKDELMQSHVTDVVHPNDPAHTPNPLEILLNPDMDQSEVRIETRYIKKNGEDGWASTHVSLMRDEQEIPQCLIVQVNDISSVKIAERKLQESVERYTSLKRYNHDAVISLDLEGKIVNSNVMAEKLTGYLVSEMVGMDSSHFIGEGNLYRILSESLSNASVENNINTFRHRDGHEVEVMTTIAPIIISNENVGFYIIAKDITEHKKLIIAKETAEHTNKAKSEFLAVMSHEIRTPMNGVIGMTDLLETTTDLNSEQREYVEIIRKSGETLLTIINDILDFSKVESGMTELQEEPMNVRACIEETFDVLSAIASEKDLKLISAVDSDVPTTLIGDPKRLNQVLMNLVGNALKFTVNGGITIQVNKLSQQRNWIQLEFKVIDTGIGIPPDKTNYIFEPFSQVDNFMTRNYEGTGLGLAISKKLIELMGGNIYVEQNEEPGATFVFTVIFKEDGTYHNEGNCPDGEHYPARSLNILIGEDNEINQIVLKKMLEKQGHIVSIANNGQATVDAALTATFDIIFMDIQMPILNGFQATAAIKAALPPDQCPFIVAVTANALKGDRESCMEAGMDEYISKPYKIQSICSILEPLSLIRNSCKLNRAK</sequence>
<dbReference type="InterPro" id="IPR035965">
    <property type="entry name" value="PAS-like_dom_sf"/>
</dbReference>
<dbReference type="PANTHER" id="PTHR45339">
    <property type="entry name" value="HYBRID SIGNAL TRANSDUCTION HISTIDINE KINASE J"/>
    <property type="match status" value="1"/>
</dbReference>
<dbReference type="eggNOG" id="COG5002">
    <property type="taxonomic scope" value="Bacteria"/>
</dbReference>
<dbReference type="OrthoDB" id="9790669at2"/>
<keyword evidence="6" id="KW-0547">Nucleotide-binding</keyword>
<dbReference type="FunFam" id="1.10.287.130:FF:000002">
    <property type="entry name" value="Two-component osmosensing histidine kinase"/>
    <property type="match status" value="1"/>
</dbReference>
<comment type="catalytic activity">
    <reaction evidence="1">
        <text>ATP + protein L-histidine = ADP + protein N-phospho-L-histidine.</text>
        <dbReference type="EC" id="2.7.13.3"/>
    </reaction>
</comment>
<keyword evidence="8" id="KW-0067">ATP-binding</keyword>
<dbReference type="SMART" id="SM00086">
    <property type="entry name" value="PAC"/>
    <property type="match status" value="2"/>
</dbReference>
<dbReference type="PROSITE" id="PS50112">
    <property type="entry name" value="PAS"/>
    <property type="match status" value="2"/>
</dbReference>
<evidence type="ECO:0000259" key="17">
    <source>
        <dbReference type="PROSITE" id="PS50113"/>
    </source>
</evidence>
<dbReference type="InterPro" id="IPR011006">
    <property type="entry name" value="CheY-like_superfamily"/>
</dbReference>
<dbReference type="SMART" id="SM00387">
    <property type="entry name" value="HATPase_c"/>
    <property type="match status" value="1"/>
</dbReference>
<dbReference type="InterPro" id="IPR003594">
    <property type="entry name" value="HATPase_dom"/>
</dbReference>
<evidence type="ECO:0000256" key="10">
    <source>
        <dbReference type="ARBA" id="ARBA00064003"/>
    </source>
</evidence>
<dbReference type="Gene3D" id="3.30.450.20">
    <property type="entry name" value="PAS domain"/>
    <property type="match status" value="2"/>
</dbReference>
<organism evidence="18 19">
    <name type="scientific">Paenibacillus pini JCM 16418</name>
    <dbReference type="NCBI Taxonomy" id="1236976"/>
    <lineage>
        <taxon>Bacteria</taxon>
        <taxon>Bacillati</taxon>
        <taxon>Bacillota</taxon>
        <taxon>Bacilli</taxon>
        <taxon>Bacillales</taxon>
        <taxon>Paenibacillaceae</taxon>
        <taxon>Paenibacillus</taxon>
    </lineage>
</organism>
<dbReference type="STRING" id="1236976.JCM16418_2590"/>
<dbReference type="PANTHER" id="PTHR45339:SF1">
    <property type="entry name" value="HYBRID SIGNAL TRANSDUCTION HISTIDINE KINASE J"/>
    <property type="match status" value="1"/>
</dbReference>
<dbReference type="InterPro" id="IPR036890">
    <property type="entry name" value="HATPase_C_sf"/>
</dbReference>
<evidence type="ECO:0000256" key="13">
    <source>
        <dbReference type="PROSITE-ProRule" id="PRU00169"/>
    </source>
</evidence>
<evidence type="ECO:0000256" key="8">
    <source>
        <dbReference type="ARBA" id="ARBA00022840"/>
    </source>
</evidence>
<dbReference type="GO" id="GO:0005524">
    <property type="term" value="F:ATP binding"/>
    <property type="evidence" value="ECO:0007669"/>
    <property type="project" value="UniProtKB-KW"/>
</dbReference>
<comment type="similarity">
    <text evidence="2">In the N-terminal section; belongs to the phytochrome family.</text>
</comment>
<evidence type="ECO:0000256" key="11">
    <source>
        <dbReference type="ARBA" id="ARBA00068150"/>
    </source>
</evidence>
<evidence type="ECO:0000313" key="19">
    <source>
        <dbReference type="Proteomes" id="UP000019364"/>
    </source>
</evidence>
<protein>
    <recommendedName>
        <fullName evidence="12">Circadian input-output histidine kinase CikA</fullName>
        <ecNumber evidence="3">2.7.13.3</ecNumber>
    </recommendedName>
    <alternativeName>
        <fullName evidence="11">Sensory/regulatory protein RpfC</fullName>
    </alternativeName>
</protein>
<evidence type="ECO:0000256" key="9">
    <source>
        <dbReference type="ARBA" id="ARBA00023012"/>
    </source>
</evidence>
<dbReference type="InterPro" id="IPR000014">
    <property type="entry name" value="PAS"/>
</dbReference>
<dbReference type="CDD" id="cd00082">
    <property type="entry name" value="HisKA"/>
    <property type="match status" value="1"/>
</dbReference>
<dbReference type="SMART" id="SM00448">
    <property type="entry name" value="REC"/>
    <property type="match status" value="1"/>
</dbReference>
<dbReference type="Pfam" id="PF02518">
    <property type="entry name" value="HATPase_c"/>
    <property type="match status" value="1"/>
</dbReference>
<evidence type="ECO:0000259" key="16">
    <source>
        <dbReference type="PROSITE" id="PS50112"/>
    </source>
</evidence>
<dbReference type="PROSITE" id="PS50110">
    <property type="entry name" value="RESPONSE_REGULATORY"/>
    <property type="match status" value="1"/>
</dbReference>
<dbReference type="SUPFAM" id="SSF52172">
    <property type="entry name" value="CheY-like"/>
    <property type="match status" value="1"/>
</dbReference>
<dbReference type="InterPro" id="IPR001789">
    <property type="entry name" value="Sig_transdc_resp-reg_receiver"/>
</dbReference>
<dbReference type="Pfam" id="PF00512">
    <property type="entry name" value="HisKA"/>
    <property type="match status" value="1"/>
</dbReference>
<dbReference type="SUPFAM" id="SSF47384">
    <property type="entry name" value="Homodimeric domain of signal transducing histidine kinase"/>
    <property type="match status" value="1"/>
</dbReference>
<dbReference type="InterPro" id="IPR005467">
    <property type="entry name" value="His_kinase_dom"/>
</dbReference>
<evidence type="ECO:0000259" key="14">
    <source>
        <dbReference type="PROSITE" id="PS50109"/>
    </source>
</evidence>
<dbReference type="PRINTS" id="PR00344">
    <property type="entry name" value="BCTRLSENSOR"/>
</dbReference>
<feature type="domain" description="Histidine kinase" evidence="14">
    <location>
        <begin position="272"/>
        <end position="494"/>
    </location>
</feature>
<keyword evidence="5" id="KW-0808">Transferase</keyword>
<keyword evidence="19" id="KW-1185">Reference proteome</keyword>
<dbReference type="EC" id="2.7.13.3" evidence="3"/>
<dbReference type="Pfam" id="PF00072">
    <property type="entry name" value="Response_reg"/>
    <property type="match status" value="1"/>
</dbReference>
<evidence type="ECO:0000256" key="5">
    <source>
        <dbReference type="ARBA" id="ARBA00022679"/>
    </source>
</evidence>
<dbReference type="Gene3D" id="1.10.287.130">
    <property type="match status" value="1"/>
</dbReference>
<comment type="caution">
    <text evidence="18">The sequence shown here is derived from an EMBL/GenBank/DDBJ whole genome shotgun (WGS) entry which is preliminary data.</text>
</comment>
<dbReference type="AlphaFoldDB" id="W7Z278"/>
<dbReference type="SUPFAM" id="SSF55874">
    <property type="entry name" value="ATPase domain of HSP90 chaperone/DNA topoisomerase II/histidine kinase"/>
    <property type="match status" value="1"/>
</dbReference>
<feature type="domain" description="PAS" evidence="16">
    <location>
        <begin position="137"/>
        <end position="181"/>
    </location>
</feature>
<dbReference type="SUPFAM" id="SSF55785">
    <property type="entry name" value="PYP-like sensor domain (PAS domain)"/>
    <property type="match status" value="2"/>
</dbReference>
<evidence type="ECO:0000256" key="3">
    <source>
        <dbReference type="ARBA" id="ARBA00012438"/>
    </source>
</evidence>
<dbReference type="CDD" id="cd17546">
    <property type="entry name" value="REC_hyHK_CKI1_RcsC-like"/>
    <property type="match status" value="1"/>
</dbReference>
<dbReference type="NCBIfam" id="TIGR00229">
    <property type="entry name" value="sensory_box"/>
    <property type="match status" value="2"/>
</dbReference>